<dbReference type="InterPro" id="IPR029045">
    <property type="entry name" value="ClpP/crotonase-like_dom_sf"/>
</dbReference>
<comment type="similarity">
    <text evidence="1 2 3">Belongs to the peptidase S14 family.</text>
</comment>
<dbReference type="Proteomes" id="UP000655443">
    <property type="component" value="Unassembled WGS sequence"/>
</dbReference>
<sequence>MSRAFASRAFARHVLPEFTERTSGGARTLDPYGKLFEDRIVFLGTALDDAAANDVMAQFMYLEHAAPDRDITLYVNSPGGTFSALTAVYDTMRYVGCDVVTYCLGQAASQAALLLAAGTPGKRFTLPGARMVIAQPRLPEPVRGRPSDLLVQAGELDRTRALTEEMLVRHTGRTAERVHRDLARDLVLDASAAVDYGLVDGIVPGRRSTPGAPEAR</sequence>
<dbReference type="InterPro" id="IPR001907">
    <property type="entry name" value="ClpP"/>
</dbReference>
<evidence type="ECO:0000256" key="2">
    <source>
        <dbReference type="HAMAP-Rule" id="MF_00444"/>
    </source>
</evidence>
<keyword evidence="2" id="KW-0378">Hydrolase</keyword>
<comment type="subcellular location">
    <subcellularLocation>
        <location evidence="2">Cytoplasm</location>
    </subcellularLocation>
</comment>
<dbReference type="SUPFAM" id="SSF52096">
    <property type="entry name" value="ClpP/crotonase"/>
    <property type="match status" value="1"/>
</dbReference>
<dbReference type="PANTHER" id="PTHR10381">
    <property type="entry name" value="ATP-DEPENDENT CLP PROTEASE PROTEOLYTIC SUBUNIT"/>
    <property type="match status" value="1"/>
</dbReference>
<comment type="function">
    <text evidence="2">Cleaves peptides in various proteins in a process that requires ATP hydrolysis. Has a chymotrypsin-like activity. Plays a major role in the degradation of misfolded proteins.</text>
</comment>
<dbReference type="EMBL" id="BMVG01000005">
    <property type="protein sequence ID" value="GHE02705.1"/>
    <property type="molecule type" value="Genomic_DNA"/>
</dbReference>
<comment type="subunit">
    <text evidence="2">Fourteen ClpP subunits assemble into 2 heptameric rings which stack back to back to give a disk-like structure with a central cavity, resembling the structure of eukaryotic proteasomes.</text>
</comment>
<dbReference type="Gene3D" id="3.90.226.10">
    <property type="entry name" value="2-enoyl-CoA Hydratase, Chain A, domain 1"/>
    <property type="match status" value="1"/>
</dbReference>
<dbReference type="AlphaFoldDB" id="A0A918YH34"/>
<dbReference type="Pfam" id="PF00574">
    <property type="entry name" value="CLP_protease"/>
    <property type="match status" value="1"/>
</dbReference>
<feature type="active site" description="Nucleophile" evidence="2">
    <location>
        <position position="109"/>
    </location>
</feature>
<comment type="catalytic activity">
    <reaction evidence="2">
        <text>Hydrolysis of proteins to small peptides in the presence of ATP and magnesium. alpha-casein is the usual test substrate. In the absence of ATP, only oligopeptides shorter than five residues are hydrolyzed (such as succinyl-Leu-Tyr-|-NHMec, and Leu-Tyr-Leu-|-Tyr-Trp, in which cleavage of the -Tyr-|-Leu- and -Tyr-|-Trp bonds also occurs).</text>
        <dbReference type="EC" id="3.4.21.92"/>
    </reaction>
</comment>
<gene>
    <name evidence="4" type="primary">clpP5</name>
    <name evidence="2" type="synonym">clpP</name>
    <name evidence="4" type="ORF">GCM10010339_26930</name>
</gene>
<dbReference type="GO" id="GO:0006515">
    <property type="term" value="P:protein quality control for misfolded or incompletely synthesized proteins"/>
    <property type="evidence" value="ECO:0007669"/>
    <property type="project" value="TreeGrafter"/>
</dbReference>
<keyword evidence="2" id="KW-0963">Cytoplasm</keyword>
<dbReference type="GO" id="GO:0004176">
    <property type="term" value="F:ATP-dependent peptidase activity"/>
    <property type="evidence" value="ECO:0007669"/>
    <property type="project" value="InterPro"/>
</dbReference>
<evidence type="ECO:0000256" key="3">
    <source>
        <dbReference type="RuleBase" id="RU003567"/>
    </source>
</evidence>
<keyword evidence="2 4" id="KW-0645">Protease</keyword>
<dbReference type="GO" id="GO:0009368">
    <property type="term" value="C:endopeptidase Clp complex"/>
    <property type="evidence" value="ECO:0007669"/>
    <property type="project" value="TreeGrafter"/>
</dbReference>
<comment type="caution">
    <text evidence="4">The sequence shown here is derived from an EMBL/GenBank/DDBJ whole genome shotgun (WGS) entry which is preliminary data.</text>
</comment>
<dbReference type="EC" id="3.4.21.92" evidence="2"/>
<dbReference type="CDD" id="cd07017">
    <property type="entry name" value="S14_ClpP_2"/>
    <property type="match status" value="1"/>
</dbReference>
<reference evidence="4" key="1">
    <citation type="journal article" date="2014" name="Int. J. Syst. Evol. Microbiol.">
        <title>Complete genome sequence of Corynebacterium casei LMG S-19264T (=DSM 44701T), isolated from a smear-ripened cheese.</title>
        <authorList>
            <consortium name="US DOE Joint Genome Institute (JGI-PGF)"/>
            <person name="Walter F."/>
            <person name="Albersmeier A."/>
            <person name="Kalinowski J."/>
            <person name="Ruckert C."/>
        </authorList>
    </citation>
    <scope>NUCLEOTIDE SEQUENCE</scope>
    <source>
        <strain evidence="4">JCM 4714</strain>
    </source>
</reference>
<reference evidence="4" key="2">
    <citation type="submission" date="2020-09" db="EMBL/GenBank/DDBJ databases">
        <authorList>
            <person name="Sun Q."/>
            <person name="Ohkuma M."/>
        </authorList>
    </citation>
    <scope>NUCLEOTIDE SEQUENCE</scope>
    <source>
        <strain evidence="4">JCM 4714</strain>
    </source>
</reference>
<dbReference type="HAMAP" id="MF_00444">
    <property type="entry name" value="ClpP"/>
    <property type="match status" value="1"/>
</dbReference>
<accession>A0A918YH34</accession>
<dbReference type="NCBIfam" id="NF009205">
    <property type="entry name" value="PRK12553.1"/>
    <property type="match status" value="1"/>
</dbReference>
<dbReference type="InterPro" id="IPR023562">
    <property type="entry name" value="ClpP/TepA"/>
</dbReference>
<keyword evidence="2" id="KW-0720">Serine protease</keyword>
<dbReference type="PANTHER" id="PTHR10381:SF26">
    <property type="entry name" value="ATP-DEPENDENT CLP PROTEASE PROTEOLYTIC SUBUNIT-LIKE-RELATED"/>
    <property type="match status" value="1"/>
</dbReference>
<dbReference type="RefSeq" id="WP_189951920.1">
    <property type="nucleotide sequence ID" value="NZ_BMVG01000005.1"/>
</dbReference>
<name>A0A918YH34_9ACTN</name>
<dbReference type="GO" id="GO:0004252">
    <property type="term" value="F:serine-type endopeptidase activity"/>
    <property type="evidence" value="ECO:0007669"/>
    <property type="project" value="UniProtKB-UniRule"/>
</dbReference>
<evidence type="ECO:0000313" key="5">
    <source>
        <dbReference type="Proteomes" id="UP000655443"/>
    </source>
</evidence>
<dbReference type="GO" id="GO:0051117">
    <property type="term" value="F:ATPase binding"/>
    <property type="evidence" value="ECO:0007669"/>
    <property type="project" value="TreeGrafter"/>
</dbReference>
<protein>
    <recommendedName>
        <fullName evidence="2 3">ATP-dependent Clp protease proteolytic subunit</fullName>
        <ecNumber evidence="2">3.4.21.92</ecNumber>
    </recommendedName>
    <alternativeName>
        <fullName evidence="2">Endopeptidase Clp</fullName>
    </alternativeName>
</protein>
<evidence type="ECO:0000313" key="4">
    <source>
        <dbReference type="EMBL" id="GHE02705.1"/>
    </source>
</evidence>
<comment type="caution">
    <text evidence="2">Lacks conserved residue(s) required for the propagation of feature annotation.</text>
</comment>
<dbReference type="PRINTS" id="PR00127">
    <property type="entry name" value="CLPPROTEASEP"/>
</dbReference>
<organism evidence="4 5">
    <name type="scientific">Streptomyces alanosinicus</name>
    <dbReference type="NCBI Taxonomy" id="68171"/>
    <lineage>
        <taxon>Bacteria</taxon>
        <taxon>Bacillati</taxon>
        <taxon>Actinomycetota</taxon>
        <taxon>Actinomycetes</taxon>
        <taxon>Kitasatosporales</taxon>
        <taxon>Streptomycetaceae</taxon>
        <taxon>Streptomyces</taxon>
    </lineage>
</organism>
<dbReference type="GO" id="GO:0005737">
    <property type="term" value="C:cytoplasm"/>
    <property type="evidence" value="ECO:0007669"/>
    <property type="project" value="UniProtKB-SubCell"/>
</dbReference>
<keyword evidence="5" id="KW-1185">Reference proteome</keyword>
<proteinExistence type="inferred from homology"/>
<evidence type="ECO:0000256" key="1">
    <source>
        <dbReference type="ARBA" id="ARBA00007039"/>
    </source>
</evidence>